<feature type="domain" description="PDZ" evidence="2">
    <location>
        <begin position="117"/>
        <end position="146"/>
    </location>
</feature>
<name>A0A5B8LGL0_9SPHN</name>
<keyword evidence="4" id="KW-1185">Reference proteome</keyword>
<dbReference type="KEGG" id="spai:FPZ24_05660"/>
<dbReference type="InterPro" id="IPR036034">
    <property type="entry name" value="PDZ_sf"/>
</dbReference>
<protein>
    <submittedName>
        <fullName evidence="3">Peptidase S41</fullName>
    </submittedName>
</protein>
<feature type="chain" id="PRO_5022812850" evidence="1">
    <location>
        <begin position="20"/>
        <end position="387"/>
    </location>
</feature>
<reference evidence="3 4" key="1">
    <citation type="submission" date="2019-07" db="EMBL/GenBank/DDBJ databases">
        <title>Full genome sequence of Sphingomonas sp. 4R-6-7(HKS19).</title>
        <authorList>
            <person name="Im W.-T."/>
        </authorList>
    </citation>
    <scope>NUCLEOTIDE SEQUENCE [LARGE SCALE GENOMIC DNA]</scope>
    <source>
        <strain evidence="3 4">HKS19</strain>
    </source>
</reference>
<dbReference type="InterPro" id="IPR029045">
    <property type="entry name" value="ClpP/crotonase-like_dom_sf"/>
</dbReference>
<dbReference type="OrthoDB" id="9812068at2"/>
<proteinExistence type="predicted"/>
<dbReference type="AlphaFoldDB" id="A0A5B8LGL0"/>
<evidence type="ECO:0000313" key="4">
    <source>
        <dbReference type="Proteomes" id="UP000315673"/>
    </source>
</evidence>
<dbReference type="EMBL" id="CP042306">
    <property type="protein sequence ID" value="QDZ07026.1"/>
    <property type="molecule type" value="Genomic_DNA"/>
</dbReference>
<dbReference type="Proteomes" id="UP000315673">
    <property type="component" value="Chromosome"/>
</dbReference>
<accession>A0A5B8LGL0</accession>
<sequence>MMRYALVAASVLLLGAAPADKLGAADYASDAKALEGLIRDNYAYMDDLPGGVVPSSPQLNAERDAVRDRDALLHYAEDMIAALADHHALTGSSFKDDWAIVPSYADIWIVKKGDAYVVDAVKDGSVAAKAGVRVGERLIEADGQRINAAVAAFWSRMGLQPIGERAPFAARVIAAGRRDRPRVLTFAGPAGERTLTLDSLYKDQPDRPALTVTTASGVTTVRFNNSIGDLDTIKAFDAAMAKLPAKAPVVIDVTDVPSGGTTAIARAVMGWFVTKPMPYQMHQLPSEERETGIKRQWVEFVLPRAGKYHPGPVSVRAGRWTGSMGEGMAVGFLALGKRVCGGPMAGLKGGVYDFDLPKTGLRVKFPAERIYSVAGAPREKVVLKPCR</sequence>
<dbReference type="Gene3D" id="2.30.42.10">
    <property type="match status" value="1"/>
</dbReference>
<organism evidence="3 4">
    <name type="scientific">Sphingomonas panacisoli</name>
    <dbReference type="NCBI Taxonomy" id="1813879"/>
    <lineage>
        <taxon>Bacteria</taxon>
        <taxon>Pseudomonadati</taxon>
        <taxon>Pseudomonadota</taxon>
        <taxon>Alphaproteobacteria</taxon>
        <taxon>Sphingomonadales</taxon>
        <taxon>Sphingomonadaceae</taxon>
        <taxon>Sphingomonas</taxon>
    </lineage>
</organism>
<feature type="signal peptide" evidence="1">
    <location>
        <begin position="1"/>
        <end position="19"/>
    </location>
</feature>
<evidence type="ECO:0000256" key="1">
    <source>
        <dbReference type="SAM" id="SignalP"/>
    </source>
</evidence>
<dbReference type="InterPro" id="IPR041489">
    <property type="entry name" value="PDZ_6"/>
</dbReference>
<gene>
    <name evidence="3" type="ORF">FPZ24_05660</name>
</gene>
<dbReference type="SUPFAM" id="SSF52096">
    <property type="entry name" value="ClpP/crotonase"/>
    <property type="match status" value="1"/>
</dbReference>
<evidence type="ECO:0000313" key="3">
    <source>
        <dbReference type="EMBL" id="QDZ07026.1"/>
    </source>
</evidence>
<evidence type="ECO:0000259" key="2">
    <source>
        <dbReference type="Pfam" id="PF17820"/>
    </source>
</evidence>
<keyword evidence="1" id="KW-0732">Signal</keyword>
<dbReference type="Pfam" id="PF17820">
    <property type="entry name" value="PDZ_6"/>
    <property type="match status" value="1"/>
</dbReference>
<dbReference type="SUPFAM" id="SSF50156">
    <property type="entry name" value="PDZ domain-like"/>
    <property type="match status" value="1"/>
</dbReference>
<dbReference type="Gene3D" id="3.90.226.10">
    <property type="entry name" value="2-enoyl-CoA Hydratase, Chain A, domain 1"/>
    <property type="match status" value="1"/>
</dbReference>